<sequence length="381" mass="40545">MTSSLWSPDARAPREHDAVQDGVFTAQPVQYAEQALLGALLLNPRLLPGLPPLTADHFDNHTHGILFTVMGRLAVPPPAEHATTPVWVTAVADAARADAPGVTQSYLHTLIAACPAHAHAAAYAGMIRADHARRTLRERALTLEQAATDTHHPQPATATLAAADALAAELDAFAAAHAPHPGSLPHAPTPAPPPRMPSEDVRADERDLLAALAAAPDTLQRLRWLSADDYAIPLHGAVHRCLNALAHRREPVDPVTVLWEAAHRGLLDHTPAADVMALVSTPTGTPEYWATVVVERALLHQAHTTARHIHAYADAPANTPHQLITGSRRALAALHAIRVRWHQAAAAPRAPGTRRPAAARGRPPPSTRLPVPAATAPRRSS</sequence>
<dbReference type="SUPFAM" id="SSF48024">
    <property type="entry name" value="N-terminal domain of DnaB helicase"/>
    <property type="match status" value="2"/>
</dbReference>
<evidence type="ECO:0000313" key="6">
    <source>
        <dbReference type="Proteomes" id="UP001596241"/>
    </source>
</evidence>
<evidence type="ECO:0000259" key="4">
    <source>
        <dbReference type="Pfam" id="PF00772"/>
    </source>
</evidence>
<dbReference type="Gene3D" id="1.10.860.10">
    <property type="entry name" value="DNAb Helicase, Chain A"/>
    <property type="match status" value="2"/>
</dbReference>
<evidence type="ECO:0000313" key="5">
    <source>
        <dbReference type="EMBL" id="MFC5897441.1"/>
    </source>
</evidence>
<dbReference type="InterPro" id="IPR036185">
    <property type="entry name" value="DNA_heli_DnaB-like_N_sf"/>
</dbReference>
<dbReference type="PANTHER" id="PTHR30153">
    <property type="entry name" value="REPLICATIVE DNA HELICASE DNAB"/>
    <property type="match status" value="1"/>
</dbReference>
<dbReference type="Pfam" id="PF00772">
    <property type="entry name" value="DnaB"/>
    <property type="match status" value="2"/>
</dbReference>
<accession>A0ABW1FVK1</accession>
<keyword evidence="2" id="KW-0238">DNA-binding</keyword>
<keyword evidence="6" id="KW-1185">Reference proteome</keyword>
<comment type="caution">
    <text evidence="5">The sequence shown here is derived from an EMBL/GenBank/DDBJ whole genome shotgun (WGS) entry which is preliminary data.</text>
</comment>
<feature type="region of interest" description="Disordered" evidence="3">
    <location>
        <begin position="178"/>
        <end position="201"/>
    </location>
</feature>
<proteinExistence type="predicted"/>
<evidence type="ECO:0000256" key="2">
    <source>
        <dbReference type="ARBA" id="ARBA00023125"/>
    </source>
</evidence>
<dbReference type="Proteomes" id="UP001596241">
    <property type="component" value="Unassembled WGS sequence"/>
</dbReference>
<feature type="region of interest" description="Disordered" evidence="3">
    <location>
        <begin position="344"/>
        <end position="381"/>
    </location>
</feature>
<dbReference type="EMBL" id="JBHSPW010000022">
    <property type="protein sequence ID" value="MFC5897441.1"/>
    <property type="molecule type" value="Genomic_DNA"/>
</dbReference>
<organism evidence="5 6">
    <name type="scientific">Streptomyces ramulosus</name>
    <dbReference type="NCBI Taxonomy" id="47762"/>
    <lineage>
        <taxon>Bacteria</taxon>
        <taxon>Bacillati</taxon>
        <taxon>Actinomycetota</taxon>
        <taxon>Actinomycetes</taxon>
        <taxon>Kitasatosporales</taxon>
        <taxon>Streptomycetaceae</taxon>
        <taxon>Streptomyces</taxon>
    </lineage>
</organism>
<name>A0ABW1FVK1_9ACTN</name>
<feature type="domain" description="DNA helicase DnaB-like N-terminal" evidence="4">
    <location>
        <begin position="30"/>
        <end position="128"/>
    </location>
</feature>
<feature type="compositionally biased region" description="Pro residues" evidence="3">
    <location>
        <begin position="187"/>
        <end position="196"/>
    </location>
</feature>
<gene>
    <name evidence="5" type="ORF">ACFP3M_32020</name>
</gene>
<protein>
    <submittedName>
        <fullName evidence="5">DnaB-like helicase N-terminal domain-containing protein</fullName>
    </submittedName>
</protein>
<reference evidence="6" key="1">
    <citation type="journal article" date="2019" name="Int. J. Syst. Evol. Microbiol.">
        <title>The Global Catalogue of Microorganisms (GCM) 10K type strain sequencing project: providing services to taxonomists for standard genome sequencing and annotation.</title>
        <authorList>
            <consortium name="The Broad Institute Genomics Platform"/>
            <consortium name="The Broad Institute Genome Sequencing Center for Infectious Disease"/>
            <person name="Wu L."/>
            <person name="Ma J."/>
        </authorList>
    </citation>
    <scope>NUCLEOTIDE SEQUENCE [LARGE SCALE GENOMIC DNA]</scope>
    <source>
        <strain evidence="6">CGMCC 1.15809</strain>
    </source>
</reference>
<dbReference type="PANTHER" id="PTHR30153:SF2">
    <property type="entry name" value="REPLICATIVE DNA HELICASE"/>
    <property type="match status" value="1"/>
</dbReference>
<evidence type="ECO:0000256" key="3">
    <source>
        <dbReference type="SAM" id="MobiDB-lite"/>
    </source>
</evidence>
<keyword evidence="1" id="KW-0235">DNA replication</keyword>
<dbReference type="InterPro" id="IPR007693">
    <property type="entry name" value="DNA_helicase_DnaB-like_N"/>
</dbReference>
<feature type="domain" description="DNA helicase DnaB-like N-terminal" evidence="4">
    <location>
        <begin position="205"/>
        <end position="283"/>
    </location>
</feature>
<evidence type="ECO:0000256" key="1">
    <source>
        <dbReference type="ARBA" id="ARBA00022705"/>
    </source>
</evidence>
<dbReference type="RefSeq" id="WP_345092866.1">
    <property type="nucleotide sequence ID" value="NZ_BAAAWG010000024.1"/>
</dbReference>
<dbReference type="InterPro" id="IPR016136">
    <property type="entry name" value="DNA_helicase_N/primase_C"/>
</dbReference>
<feature type="compositionally biased region" description="Low complexity" evidence="3">
    <location>
        <begin position="344"/>
        <end position="361"/>
    </location>
</feature>